<dbReference type="PANTHER" id="PTHR42685:SF22">
    <property type="entry name" value="CONDITIONED MEDIUM FACTOR RECEPTOR 1"/>
    <property type="match status" value="1"/>
</dbReference>
<dbReference type="EMBL" id="CP000383">
    <property type="protein sequence ID" value="ABG61028.1"/>
    <property type="molecule type" value="Genomic_DNA"/>
</dbReference>
<dbReference type="GO" id="GO:0071949">
    <property type="term" value="F:FAD binding"/>
    <property type="evidence" value="ECO:0007669"/>
    <property type="project" value="InterPro"/>
</dbReference>
<dbReference type="SUPFAM" id="SSF51905">
    <property type="entry name" value="FAD/NAD(P)-binding domain"/>
    <property type="match status" value="1"/>
</dbReference>
<feature type="domain" description="FAD dependent oxidoreductase" evidence="1">
    <location>
        <begin position="10"/>
        <end position="40"/>
    </location>
</feature>
<dbReference type="InterPro" id="IPR006076">
    <property type="entry name" value="FAD-dep_OxRdtase"/>
</dbReference>
<dbReference type="InterPro" id="IPR002938">
    <property type="entry name" value="FAD-bd"/>
</dbReference>
<evidence type="ECO:0000259" key="2">
    <source>
        <dbReference type="Pfam" id="PF01494"/>
    </source>
</evidence>
<dbReference type="PRINTS" id="PR00420">
    <property type="entry name" value="RNGMNOXGNASE"/>
</dbReference>
<dbReference type="Pfam" id="PF01494">
    <property type="entry name" value="FAD_binding_3"/>
    <property type="match status" value="1"/>
</dbReference>
<gene>
    <name evidence="3" type="ordered locus">CHU_3796</name>
</gene>
<organism evidence="3 4">
    <name type="scientific">Cytophaga hutchinsonii (strain ATCC 33406 / DSM 1761 / CIP 103989 / NBRC 15051 / NCIMB 9469 / D465)</name>
    <dbReference type="NCBI Taxonomy" id="269798"/>
    <lineage>
        <taxon>Bacteria</taxon>
        <taxon>Pseudomonadati</taxon>
        <taxon>Bacteroidota</taxon>
        <taxon>Cytophagia</taxon>
        <taxon>Cytophagales</taxon>
        <taxon>Cytophagaceae</taxon>
        <taxon>Cytophaga</taxon>
    </lineage>
</organism>
<sequence length="377" mass="42153">MEINNKPYKCAVIGGGVAGLSLAIQLADHGLDVIVFEKNTYPFHKVCGEYISMESWNFLLSLGLPLTEMHLPHIKQLGISSEKGFMLQAPLALGGFGISRFTLDQQLYFLAKAKGVRVIENCRVTHVTNDADQITCITTSAGIFTAEIVCGSYGKYTPAFAKNETNSKKEVINYIGVKYHIKTDFPNNKIELHNFEGGYCGISKVENNTYCLCYLSASDQLKQADNDIKILEETILFRNKYLKQIFTESKFLFQQPVVTSNVTFHKKNTYVNGIFLVGDAAGSITPLCGNGMSMGLRGSFILAQLLISFYKTNSRKKPLIAAYQHEWNKQFNTRIQTGYYLQHLFGKKNTTHLVLKTLDKLPGLTQKIIGLTHGKPF</sequence>
<dbReference type="RefSeq" id="WP_011587133.1">
    <property type="nucleotide sequence ID" value="NC_008255.1"/>
</dbReference>
<dbReference type="AlphaFoldDB" id="A0A6N4SX86"/>
<dbReference type="Proteomes" id="UP000001822">
    <property type="component" value="Chromosome"/>
</dbReference>
<keyword evidence="4" id="KW-1185">Reference proteome</keyword>
<dbReference type="OrthoDB" id="1142316at2"/>
<name>A0A6N4SX86_CYTH3</name>
<evidence type="ECO:0000313" key="3">
    <source>
        <dbReference type="EMBL" id="ABG61028.1"/>
    </source>
</evidence>
<reference evidence="3 4" key="1">
    <citation type="journal article" date="2007" name="Appl. Environ. Microbiol.">
        <title>Genome sequence of the cellulolytic gliding bacterium Cytophaga hutchinsonii.</title>
        <authorList>
            <person name="Xie G."/>
            <person name="Bruce D.C."/>
            <person name="Challacombe J.F."/>
            <person name="Chertkov O."/>
            <person name="Detter J.C."/>
            <person name="Gilna P."/>
            <person name="Han C.S."/>
            <person name="Lucas S."/>
            <person name="Misra M."/>
            <person name="Myers G.L."/>
            <person name="Richardson P."/>
            <person name="Tapia R."/>
            <person name="Thayer N."/>
            <person name="Thompson L.S."/>
            <person name="Brettin T.S."/>
            <person name="Henrissat B."/>
            <person name="Wilson D.B."/>
            <person name="McBride M.J."/>
        </authorList>
    </citation>
    <scope>NUCLEOTIDE SEQUENCE [LARGE SCALE GENOMIC DNA]</scope>
    <source>
        <strain evidence="4">ATCC 33406 / DSM 1761 / CIP 103989 / NBRC 15051 / NCIMB 9469 / D465</strain>
    </source>
</reference>
<dbReference type="Pfam" id="PF01266">
    <property type="entry name" value="DAO"/>
    <property type="match status" value="1"/>
</dbReference>
<dbReference type="InterPro" id="IPR050407">
    <property type="entry name" value="Geranylgeranyl_reductase"/>
</dbReference>
<protein>
    <submittedName>
        <fullName evidence="3">Possible oxidoreductase</fullName>
    </submittedName>
</protein>
<dbReference type="PANTHER" id="PTHR42685">
    <property type="entry name" value="GERANYLGERANYL DIPHOSPHATE REDUCTASE"/>
    <property type="match status" value="1"/>
</dbReference>
<accession>A0A6N4SX86</accession>
<dbReference type="Gene3D" id="3.50.50.60">
    <property type="entry name" value="FAD/NAD(P)-binding domain"/>
    <property type="match status" value="1"/>
</dbReference>
<dbReference type="KEGG" id="chu:CHU_3796"/>
<feature type="domain" description="FAD-binding" evidence="2">
    <location>
        <begin position="271"/>
        <end position="326"/>
    </location>
</feature>
<evidence type="ECO:0000313" key="4">
    <source>
        <dbReference type="Proteomes" id="UP000001822"/>
    </source>
</evidence>
<proteinExistence type="predicted"/>
<evidence type="ECO:0000259" key="1">
    <source>
        <dbReference type="Pfam" id="PF01266"/>
    </source>
</evidence>
<dbReference type="InterPro" id="IPR036188">
    <property type="entry name" value="FAD/NAD-bd_sf"/>
</dbReference>